<dbReference type="InParanoid" id="A0A0D2AP33"/>
<proteinExistence type="predicted"/>
<dbReference type="PANTHER" id="PTHR36460">
    <property type="entry name" value="UPF0132 DOMAIN PROTEIN (AFU_ORTHOLOGUE AFUA_3G10255)"/>
    <property type="match status" value="1"/>
</dbReference>
<evidence type="ECO:0000256" key="1">
    <source>
        <dbReference type="ARBA" id="ARBA00004141"/>
    </source>
</evidence>
<feature type="region of interest" description="Disordered" evidence="5">
    <location>
        <begin position="1"/>
        <end position="58"/>
    </location>
</feature>
<dbReference type="PANTHER" id="PTHR36460:SF1">
    <property type="entry name" value="UPF0132 DOMAIN PROTEIN (AFU_ORTHOLOGUE AFUA_3G10255)"/>
    <property type="match status" value="1"/>
</dbReference>
<evidence type="ECO:0000256" key="6">
    <source>
        <dbReference type="SAM" id="Phobius"/>
    </source>
</evidence>
<feature type="compositionally biased region" description="Polar residues" evidence="5">
    <location>
        <begin position="19"/>
        <end position="30"/>
    </location>
</feature>
<dbReference type="VEuPathDB" id="FungiDB:PV09_01341"/>
<name>A0A0D2AP33_9PEZI</name>
<keyword evidence="2 6" id="KW-0812">Transmembrane</keyword>
<dbReference type="GO" id="GO:0016020">
    <property type="term" value="C:membrane"/>
    <property type="evidence" value="ECO:0007669"/>
    <property type="project" value="UniProtKB-SubCell"/>
</dbReference>
<evidence type="ECO:0000256" key="3">
    <source>
        <dbReference type="ARBA" id="ARBA00022989"/>
    </source>
</evidence>
<protein>
    <submittedName>
        <fullName evidence="7">Uncharacterized protein</fullName>
    </submittedName>
</protein>
<reference evidence="7 8" key="1">
    <citation type="submission" date="2015-01" db="EMBL/GenBank/DDBJ databases">
        <title>The Genome Sequence of Ochroconis gallopava CBS43764.</title>
        <authorList>
            <consortium name="The Broad Institute Genomics Platform"/>
            <person name="Cuomo C."/>
            <person name="de Hoog S."/>
            <person name="Gorbushina A."/>
            <person name="Stielow B."/>
            <person name="Teixiera M."/>
            <person name="Abouelleil A."/>
            <person name="Chapman S.B."/>
            <person name="Priest M."/>
            <person name="Young S.K."/>
            <person name="Wortman J."/>
            <person name="Nusbaum C."/>
            <person name="Birren B."/>
        </authorList>
    </citation>
    <scope>NUCLEOTIDE SEQUENCE [LARGE SCALE GENOMIC DNA]</scope>
    <source>
        <strain evidence="7 8">CBS 43764</strain>
    </source>
</reference>
<dbReference type="HOGENOM" id="CLU_095018_1_0_1"/>
<dbReference type="Proteomes" id="UP000053259">
    <property type="component" value="Unassembled WGS sequence"/>
</dbReference>
<evidence type="ECO:0000256" key="4">
    <source>
        <dbReference type="ARBA" id="ARBA00023136"/>
    </source>
</evidence>
<accession>A0A0D2AP33</accession>
<evidence type="ECO:0000313" key="7">
    <source>
        <dbReference type="EMBL" id="KIW08438.1"/>
    </source>
</evidence>
<dbReference type="OrthoDB" id="5546837at2759"/>
<keyword evidence="4 6" id="KW-0472">Membrane</keyword>
<dbReference type="GeneID" id="27309314"/>
<dbReference type="EMBL" id="KN847531">
    <property type="protein sequence ID" value="KIW08438.1"/>
    <property type="molecule type" value="Genomic_DNA"/>
</dbReference>
<dbReference type="RefSeq" id="XP_016218307.1">
    <property type="nucleotide sequence ID" value="XM_016354212.1"/>
</dbReference>
<evidence type="ECO:0000256" key="5">
    <source>
        <dbReference type="SAM" id="MobiDB-lite"/>
    </source>
</evidence>
<gene>
    <name evidence="7" type="ORF">PV09_01341</name>
</gene>
<feature type="transmembrane region" description="Helical" evidence="6">
    <location>
        <begin position="166"/>
        <end position="185"/>
    </location>
</feature>
<evidence type="ECO:0000313" key="8">
    <source>
        <dbReference type="Proteomes" id="UP000053259"/>
    </source>
</evidence>
<keyword evidence="8" id="KW-1185">Reference proteome</keyword>
<dbReference type="STRING" id="253628.A0A0D2AP33"/>
<comment type="subcellular location">
    <subcellularLocation>
        <location evidence="1">Membrane</location>
        <topology evidence="1">Multi-pass membrane protein</topology>
    </subcellularLocation>
</comment>
<dbReference type="AlphaFoldDB" id="A0A0D2AP33"/>
<sequence>MADFAPYQDVPPERERALSPQQNNVRSPTLSPRPEQQQRRESAKNIGTAAAQTPISPRHVGGFFPPGGGWGDGDVEHGYGDRTAGFGSGGGVAREDVDLFETRLGIRMDWEACLAYLLLPPAGGVLLLVLEHKSDYVRFHAWQSSLLFTFLFVVHIIFSWSSILSWLILCGDLCLIAMLTFRAYVDATTLDRYEVPFFGPLASSILDDE</sequence>
<feature type="transmembrane region" description="Helical" evidence="6">
    <location>
        <begin position="142"/>
        <end position="159"/>
    </location>
</feature>
<feature type="transmembrane region" description="Helical" evidence="6">
    <location>
        <begin position="113"/>
        <end position="130"/>
    </location>
</feature>
<evidence type="ECO:0000256" key="2">
    <source>
        <dbReference type="ARBA" id="ARBA00022692"/>
    </source>
</evidence>
<organism evidence="7 8">
    <name type="scientific">Verruconis gallopava</name>
    <dbReference type="NCBI Taxonomy" id="253628"/>
    <lineage>
        <taxon>Eukaryota</taxon>
        <taxon>Fungi</taxon>
        <taxon>Dikarya</taxon>
        <taxon>Ascomycota</taxon>
        <taxon>Pezizomycotina</taxon>
        <taxon>Dothideomycetes</taxon>
        <taxon>Pleosporomycetidae</taxon>
        <taxon>Venturiales</taxon>
        <taxon>Sympoventuriaceae</taxon>
        <taxon>Verruconis</taxon>
    </lineage>
</organism>
<keyword evidence="3 6" id="KW-1133">Transmembrane helix</keyword>